<dbReference type="Pfam" id="PF04397">
    <property type="entry name" value="LytTR"/>
    <property type="match status" value="1"/>
</dbReference>
<evidence type="ECO:0000256" key="1">
    <source>
        <dbReference type="PROSITE-ProRule" id="PRU00169"/>
    </source>
</evidence>
<evidence type="ECO:0000259" key="2">
    <source>
        <dbReference type="PROSITE" id="PS50110"/>
    </source>
</evidence>
<dbReference type="GO" id="GO:0000156">
    <property type="term" value="F:phosphorelay response regulator activity"/>
    <property type="evidence" value="ECO:0007669"/>
    <property type="project" value="InterPro"/>
</dbReference>
<dbReference type="AlphaFoldDB" id="A0A6M1SWJ4"/>
<dbReference type="Gene3D" id="3.40.50.2300">
    <property type="match status" value="1"/>
</dbReference>
<keyword evidence="5" id="KW-1185">Reference proteome</keyword>
<dbReference type="PANTHER" id="PTHR37299:SF1">
    <property type="entry name" value="STAGE 0 SPORULATION PROTEIN A HOMOLOG"/>
    <property type="match status" value="1"/>
</dbReference>
<name>A0A6M1SWJ4_9BACT</name>
<dbReference type="Pfam" id="PF00072">
    <property type="entry name" value="Response_reg"/>
    <property type="match status" value="1"/>
</dbReference>
<dbReference type="PROSITE" id="PS50110">
    <property type="entry name" value="RESPONSE_REGULATORY"/>
    <property type="match status" value="1"/>
</dbReference>
<dbReference type="InterPro" id="IPR011006">
    <property type="entry name" value="CheY-like_superfamily"/>
</dbReference>
<comment type="caution">
    <text evidence="4">The sequence shown here is derived from an EMBL/GenBank/DDBJ whole genome shotgun (WGS) entry which is preliminary data.</text>
</comment>
<dbReference type="GO" id="GO:0003677">
    <property type="term" value="F:DNA binding"/>
    <property type="evidence" value="ECO:0007669"/>
    <property type="project" value="InterPro"/>
</dbReference>
<protein>
    <submittedName>
        <fullName evidence="4">Response regulator transcription factor</fullName>
    </submittedName>
</protein>
<dbReference type="EMBL" id="JAALLT010000002">
    <property type="protein sequence ID" value="NGP76518.1"/>
    <property type="molecule type" value="Genomic_DNA"/>
</dbReference>
<feature type="modified residue" description="4-aspartylphosphate" evidence="1">
    <location>
        <position position="53"/>
    </location>
</feature>
<dbReference type="Gene3D" id="2.40.50.1020">
    <property type="entry name" value="LytTr DNA-binding domain"/>
    <property type="match status" value="1"/>
</dbReference>
<feature type="domain" description="HTH LytTR-type" evidence="3">
    <location>
        <begin position="126"/>
        <end position="224"/>
    </location>
</feature>
<keyword evidence="1" id="KW-0597">Phosphoprotein</keyword>
<gene>
    <name evidence="4" type="ORF">G3570_07730</name>
</gene>
<dbReference type="InterPro" id="IPR046947">
    <property type="entry name" value="LytR-like"/>
</dbReference>
<dbReference type="SMART" id="SM00448">
    <property type="entry name" value="REC"/>
    <property type="match status" value="1"/>
</dbReference>
<sequence length="224" mass="25371">MGCLVVDDEPSAQEVLKQYIADTPQLFLKGCCEDALAASEFLANNNVDLLFLDVNMPKLSGISFLKSQSEVPPVILTTAYDDYALEGYELDVLDYLLKPFSFERFLKAVQKLDKHADSSNEDTSVLTIRADKKTYRIATQDIRYIESAGDYVTIHTTEQRLTTYETLKNMESKLPADDFIRVHKSYIIAVSSIEYLEGNSVRVGDQFIPIGTTYRETVKQFFSE</sequence>
<proteinExistence type="predicted"/>
<evidence type="ECO:0000259" key="3">
    <source>
        <dbReference type="PROSITE" id="PS50930"/>
    </source>
</evidence>
<dbReference type="PANTHER" id="PTHR37299">
    <property type="entry name" value="TRANSCRIPTIONAL REGULATOR-RELATED"/>
    <property type="match status" value="1"/>
</dbReference>
<evidence type="ECO:0000313" key="5">
    <source>
        <dbReference type="Proteomes" id="UP000473278"/>
    </source>
</evidence>
<dbReference type="SUPFAM" id="SSF52172">
    <property type="entry name" value="CheY-like"/>
    <property type="match status" value="1"/>
</dbReference>
<accession>A0A6M1SWJ4</accession>
<dbReference type="InterPro" id="IPR001789">
    <property type="entry name" value="Sig_transdc_resp-reg_receiver"/>
</dbReference>
<dbReference type="PROSITE" id="PS50930">
    <property type="entry name" value="HTH_LYTTR"/>
    <property type="match status" value="1"/>
</dbReference>
<evidence type="ECO:0000313" key="4">
    <source>
        <dbReference type="EMBL" id="NGP76518.1"/>
    </source>
</evidence>
<reference evidence="4 5" key="1">
    <citation type="submission" date="2020-02" db="EMBL/GenBank/DDBJ databases">
        <title>Balneolaceae bacterium YR4-1, complete genome.</title>
        <authorList>
            <person name="Li Y."/>
            <person name="Wu S."/>
        </authorList>
    </citation>
    <scope>NUCLEOTIDE SEQUENCE [LARGE SCALE GENOMIC DNA]</scope>
    <source>
        <strain evidence="4 5">YR4-1</strain>
    </source>
</reference>
<feature type="domain" description="Response regulatory" evidence="2">
    <location>
        <begin position="2"/>
        <end position="113"/>
    </location>
</feature>
<dbReference type="Proteomes" id="UP000473278">
    <property type="component" value="Unassembled WGS sequence"/>
</dbReference>
<dbReference type="InterPro" id="IPR007492">
    <property type="entry name" value="LytTR_DNA-bd_dom"/>
</dbReference>
<organism evidence="4 5">
    <name type="scientific">Halalkalibaculum roseum</name>
    <dbReference type="NCBI Taxonomy" id="2709311"/>
    <lineage>
        <taxon>Bacteria</taxon>
        <taxon>Pseudomonadati</taxon>
        <taxon>Balneolota</taxon>
        <taxon>Balneolia</taxon>
        <taxon>Balneolales</taxon>
        <taxon>Balneolaceae</taxon>
        <taxon>Halalkalibaculum</taxon>
    </lineage>
</organism>
<dbReference type="SMART" id="SM00850">
    <property type="entry name" value="LytTR"/>
    <property type="match status" value="1"/>
</dbReference>